<dbReference type="NCBIfam" id="TIGR00557">
    <property type="entry name" value="pdxA"/>
    <property type="match status" value="1"/>
</dbReference>
<evidence type="ECO:0000256" key="3">
    <source>
        <dbReference type="ARBA" id="ARBA00023027"/>
    </source>
</evidence>
<reference evidence="5" key="1">
    <citation type="submission" date="2016-09" db="EMBL/GenBank/DDBJ databases">
        <authorList>
            <person name="Koehorst J."/>
        </authorList>
    </citation>
    <scope>NUCLEOTIDE SEQUENCE [LARGE SCALE GENOMIC DNA]</scope>
</reference>
<dbReference type="RefSeq" id="WP_067772521.1">
    <property type="nucleotide sequence ID" value="NZ_LIGX01000002.1"/>
</dbReference>
<evidence type="ECO:0000256" key="2">
    <source>
        <dbReference type="ARBA" id="ARBA00023002"/>
    </source>
</evidence>
<dbReference type="AlphaFoldDB" id="A0A1C7PEN3"/>
<dbReference type="EMBL" id="LT629973">
    <property type="protein sequence ID" value="SEH72286.1"/>
    <property type="molecule type" value="Genomic_DNA"/>
</dbReference>
<dbReference type="OrthoDB" id="9801783at2"/>
<dbReference type="STRING" id="1679444.PYTT_0237"/>
<keyword evidence="3" id="KW-0520">NAD</keyword>
<dbReference type="PANTHER" id="PTHR30004:SF6">
    <property type="entry name" value="D-THREONATE 4-PHOSPHATE DEHYDROGENASE"/>
    <property type="match status" value="1"/>
</dbReference>
<dbReference type="Gene3D" id="3.40.718.10">
    <property type="entry name" value="Isopropylmalate Dehydrogenase"/>
    <property type="match status" value="2"/>
</dbReference>
<evidence type="ECO:0000256" key="1">
    <source>
        <dbReference type="ARBA" id="ARBA00022723"/>
    </source>
</evidence>
<accession>A0A1C7PEN3</accession>
<evidence type="ECO:0000313" key="4">
    <source>
        <dbReference type="EMBL" id="SEH72286.1"/>
    </source>
</evidence>
<sequence>MRPIIGYTLGDQAGIGPEVIGKALASPELPQHADYMLIGEYIPCTPGQPTQATAEAAFRHLELAARALKEGSIDAVVTGPVCKEGLHSVGFRYPGQTEFFADRLGCTDFAMCLSGDTLTVGLATIHVPLSDVPRLLCTDELVRIGKLLADFCRRIGKPEPRIALAGLNPHAGENGAFGDEETRIIAPAVARLRSECPAARFSGPCVPDSVYREAAAGHYDAILAPYHDQGLIPLKMLDFDTAANITLGLPRLRISPDHGTAFGIAGKNIASHASTLRAFQLAVKSTLPHL</sequence>
<proteinExistence type="predicted"/>
<gene>
    <name evidence="4" type="ORF">PYTT_0237</name>
</gene>
<evidence type="ECO:0000313" key="5">
    <source>
        <dbReference type="Proteomes" id="UP000176204"/>
    </source>
</evidence>
<dbReference type="Pfam" id="PF04166">
    <property type="entry name" value="PdxA"/>
    <property type="match status" value="1"/>
</dbReference>
<dbReference type="SUPFAM" id="SSF53659">
    <property type="entry name" value="Isocitrate/Isopropylmalate dehydrogenase-like"/>
    <property type="match status" value="1"/>
</dbReference>
<dbReference type="GO" id="GO:0046872">
    <property type="term" value="F:metal ion binding"/>
    <property type="evidence" value="ECO:0007669"/>
    <property type="project" value="UniProtKB-KW"/>
</dbReference>
<dbReference type="KEGG" id="agl:PYTT_0237"/>
<protein>
    <submittedName>
        <fullName evidence="4">Pdxa: 4-hydroxythreonine-4-phosphate dehydrogenase pdxa</fullName>
    </submittedName>
</protein>
<dbReference type="Proteomes" id="UP000176204">
    <property type="component" value="Chromosome I"/>
</dbReference>
<keyword evidence="1" id="KW-0479">Metal-binding</keyword>
<dbReference type="PANTHER" id="PTHR30004">
    <property type="entry name" value="4-HYDROXYTHREONINE-4-PHOSPHATE DEHYDROGENASE"/>
    <property type="match status" value="1"/>
</dbReference>
<keyword evidence="2" id="KW-0560">Oxidoreductase</keyword>
<name>A0A1C7PEN3_9BACT</name>
<dbReference type="GO" id="GO:0051287">
    <property type="term" value="F:NAD binding"/>
    <property type="evidence" value="ECO:0007669"/>
    <property type="project" value="InterPro"/>
</dbReference>
<organism evidence="4 5">
    <name type="scientific">Akkermansia glycaniphila</name>
    <dbReference type="NCBI Taxonomy" id="1679444"/>
    <lineage>
        <taxon>Bacteria</taxon>
        <taxon>Pseudomonadati</taxon>
        <taxon>Verrucomicrobiota</taxon>
        <taxon>Verrucomicrobiia</taxon>
        <taxon>Verrucomicrobiales</taxon>
        <taxon>Akkermansiaceae</taxon>
        <taxon>Akkermansia</taxon>
    </lineage>
</organism>
<keyword evidence="5" id="KW-1185">Reference proteome</keyword>
<dbReference type="PATRIC" id="fig|1679444.3.peg.412"/>
<dbReference type="GO" id="GO:0016491">
    <property type="term" value="F:oxidoreductase activity"/>
    <property type="evidence" value="ECO:0007669"/>
    <property type="project" value="UniProtKB-KW"/>
</dbReference>
<dbReference type="InterPro" id="IPR005255">
    <property type="entry name" value="PdxA_fam"/>
</dbReference>